<evidence type="ECO:0000256" key="9">
    <source>
        <dbReference type="SAM" id="MobiDB-lite"/>
    </source>
</evidence>
<evidence type="ECO:0000256" key="8">
    <source>
        <dbReference type="ARBA" id="ARBA00023136"/>
    </source>
</evidence>
<dbReference type="SMART" id="SM00831">
    <property type="entry name" value="Cation_ATPase_N"/>
    <property type="match status" value="1"/>
</dbReference>
<dbReference type="Pfam" id="PF00122">
    <property type="entry name" value="E1-E2_ATPase"/>
    <property type="match status" value="1"/>
</dbReference>
<dbReference type="SUPFAM" id="SSF81660">
    <property type="entry name" value="Metal cation-transporting ATPase, ATP-binding domain N"/>
    <property type="match status" value="1"/>
</dbReference>
<evidence type="ECO:0000256" key="1">
    <source>
        <dbReference type="ARBA" id="ARBA00004651"/>
    </source>
</evidence>
<dbReference type="InterPro" id="IPR036412">
    <property type="entry name" value="HAD-like_sf"/>
</dbReference>
<dbReference type="AlphaFoldDB" id="A0AAN7T9M1"/>
<dbReference type="PANTHER" id="PTHR43294">
    <property type="entry name" value="SODIUM/POTASSIUM-TRANSPORTING ATPASE SUBUNIT ALPHA"/>
    <property type="match status" value="1"/>
</dbReference>
<feature type="transmembrane region" description="Helical" evidence="10">
    <location>
        <begin position="1004"/>
        <end position="1021"/>
    </location>
</feature>
<dbReference type="SFLD" id="SFLDS00003">
    <property type="entry name" value="Haloacid_Dehalogenase"/>
    <property type="match status" value="1"/>
</dbReference>
<dbReference type="GO" id="GO:0005391">
    <property type="term" value="F:P-type sodium:potassium-exchanging transporter activity"/>
    <property type="evidence" value="ECO:0007669"/>
    <property type="project" value="TreeGrafter"/>
</dbReference>
<dbReference type="InterPro" id="IPR059000">
    <property type="entry name" value="ATPase_P-type_domA"/>
</dbReference>
<feature type="transmembrane region" description="Helical" evidence="10">
    <location>
        <begin position="159"/>
        <end position="182"/>
    </location>
</feature>
<dbReference type="InterPro" id="IPR018303">
    <property type="entry name" value="ATPase_P-typ_P_site"/>
</dbReference>
<comment type="caution">
    <text evidence="12">The sequence shown here is derived from an EMBL/GenBank/DDBJ whole genome shotgun (WGS) entry which is preliminary data.</text>
</comment>
<feature type="transmembrane region" description="Helical" evidence="10">
    <location>
        <begin position="1075"/>
        <end position="1094"/>
    </location>
</feature>
<dbReference type="SUPFAM" id="SSF56784">
    <property type="entry name" value="HAD-like"/>
    <property type="match status" value="1"/>
</dbReference>
<evidence type="ECO:0000256" key="3">
    <source>
        <dbReference type="ARBA" id="ARBA00022692"/>
    </source>
</evidence>
<dbReference type="PRINTS" id="PR00119">
    <property type="entry name" value="CATATPASE"/>
</dbReference>
<feature type="transmembrane region" description="Helical" evidence="10">
    <location>
        <begin position="1042"/>
        <end position="1063"/>
    </location>
</feature>
<dbReference type="Proteomes" id="UP001309876">
    <property type="component" value="Unassembled WGS sequence"/>
</dbReference>
<keyword evidence="13" id="KW-1185">Reference proteome</keyword>
<evidence type="ECO:0000259" key="11">
    <source>
        <dbReference type="SMART" id="SM00831"/>
    </source>
</evidence>
<keyword evidence="3 10" id="KW-0812">Transmembrane</keyword>
<dbReference type="Gene3D" id="2.70.150.10">
    <property type="entry name" value="Calcium-transporting ATPase, cytoplasmic transduction domain A"/>
    <property type="match status" value="1"/>
</dbReference>
<name>A0AAN7T9M1_9EURO</name>
<comment type="subcellular location">
    <subcellularLocation>
        <location evidence="1">Cell membrane</location>
        <topology evidence="1">Multi-pass membrane protein</topology>
    </subcellularLocation>
</comment>
<dbReference type="Gene3D" id="3.40.1110.10">
    <property type="entry name" value="Calcium-transporting ATPase, cytoplasmic domain N"/>
    <property type="match status" value="1"/>
</dbReference>
<dbReference type="InterPro" id="IPR050510">
    <property type="entry name" value="Cation_transp_ATPase_P-type"/>
</dbReference>
<evidence type="ECO:0000256" key="6">
    <source>
        <dbReference type="ARBA" id="ARBA00022967"/>
    </source>
</evidence>
<dbReference type="Gene3D" id="1.20.1110.10">
    <property type="entry name" value="Calcium-transporting ATPase, transmembrane domain"/>
    <property type="match status" value="1"/>
</dbReference>
<evidence type="ECO:0000313" key="13">
    <source>
        <dbReference type="Proteomes" id="UP001309876"/>
    </source>
</evidence>
<dbReference type="PROSITE" id="PS00154">
    <property type="entry name" value="ATPASE_E1_E2"/>
    <property type="match status" value="1"/>
</dbReference>
<dbReference type="InterPro" id="IPR006068">
    <property type="entry name" value="ATPase_P-typ_cation-transptr_C"/>
</dbReference>
<gene>
    <name evidence="12" type="ORF">LTR05_001644</name>
</gene>
<dbReference type="PANTHER" id="PTHR43294:SF21">
    <property type="entry name" value="CATION TRANSPORTING ATPASE"/>
    <property type="match status" value="1"/>
</dbReference>
<evidence type="ECO:0000256" key="7">
    <source>
        <dbReference type="ARBA" id="ARBA00022989"/>
    </source>
</evidence>
<dbReference type="SFLD" id="SFLDF00027">
    <property type="entry name" value="p-type_atpase"/>
    <property type="match status" value="1"/>
</dbReference>
<dbReference type="GO" id="GO:1902600">
    <property type="term" value="P:proton transmembrane transport"/>
    <property type="evidence" value="ECO:0007669"/>
    <property type="project" value="TreeGrafter"/>
</dbReference>
<feature type="transmembrane region" description="Helical" evidence="10">
    <location>
        <begin position="943"/>
        <end position="967"/>
    </location>
</feature>
<evidence type="ECO:0000256" key="4">
    <source>
        <dbReference type="ARBA" id="ARBA00022741"/>
    </source>
</evidence>
<dbReference type="InterPro" id="IPR023298">
    <property type="entry name" value="ATPase_P-typ_TM_dom_sf"/>
</dbReference>
<dbReference type="EMBL" id="JAVRRJ010000001">
    <property type="protein sequence ID" value="KAK5091461.1"/>
    <property type="molecule type" value="Genomic_DNA"/>
</dbReference>
<keyword evidence="5" id="KW-0067">ATP-binding</keyword>
<dbReference type="GO" id="GO:1990573">
    <property type="term" value="P:potassium ion import across plasma membrane"/>
    <property type="evidence" value="ECO:0007669"/>
    <property type="project" value="TreeGrafter"/>
</dbReference>
<dbReference type="GO" id="GO:0030007">
    <property type="term" value="P:intracellular potassium ion homeostasis"/>
    <property type="evidence" value="ECO:0007669"/>
    <property type="project" value="TreeGrafter"/>
</dbReference>
<dbReference type="Pfam" id="PF13246">
    <property type="entry name" value="Cation_ATPase"/>
    <property type="match status" value="1"/>
</dbReference>
<protein>
    <recommendedName>
        <fullName evidence="11">Cation-transporting P-type ATPase N-terminal domain-containing protein</fullName>
    </recommendedName>
</protein>
<dbReference type="GO" id="GO:0005886">
    <property type="term" value="C:plasma membrane"/>
    <property type="evidence" value="ECO:0007669"/>
    <property type="project" value="UniProtKB-SubCell"/>
</dbReference>
<dbReference type="SUPFAM" id="SSF81665">
    <property type="entry name" value="Calcium ATPase, transmembrane domain M"/>
    <property type="match status" value="1"/>
</dbReference>
<dbReference type="InterPro" id="IPR004014">
    <property type="entry name" value="ATPase_P-typ_cation-transptr_N"/>
</dbReference>
<evidence type="ECO:0000256" key="10">
    <source>
        <dbReference type="SAM" id="Phobius"/>
    </source>
</evidence>
<evidence type="ECO:0000256" key="5">
    <source>
        <dbReference type="ARBA" id="ARBA00022840"/>
    </source>
</evidence>
<feature type="domain" description="Cation-transporting P-type ATPase N-terminal" evidence="11">
    <location>
        <begin position="110"/>
        <end position="183"/>
    </location>
</feature>
<feature type="region of interest" description="Disordered" evidence="9">
    <location>
        <begin position="1"/>
        <end position="21"/>
    </location>
</feature>
<feature type="transmembrane region" description="Helical" evidence="10">
    <location>
        <begin position="357"/>
        <end position="380"/>
    </location>
</feature>
<organism evidence="12 13">
    <name type="scientific">Lithohypha guttulata</name>
    <dbReference type="NCBI Taxonomy" id="1690604"/>
    <lineage>
        <taxon>Eukaryota</taxon>
        <taxon>Fungi</taxon>
        <taxon>Dikarya</taxon>
        <taxon>Ascomycota</taxon>
        <taxon>Pezizomycotina</taxon>
        <taxon>Eurotiomycetes</taxon>
        <taxon>Chaetothyriomycetidae</taxon>
        <taxon>Chaetothyriales</taxon>
        <taxon>Trichomeriaceae</taxon>
        <taxon>Lithohypha</taxon>
    </lineage>
</organism>
<proteinExistence type="predicted"/>
<accession>A0AAN7T9M1</accession>
<dbReference type="GO" id="GO:0016887">
    <property type="term" value="F:ATP hydrolysis activity"/>
    <property type="evidence" value="ECO:0007669"/>
    <property type="project" value="InterPro"/>
</dbReference>
<keyword evidence="2" id="KW-1003">Cell membrane</keyword>
<dbReference type="Pfam" id="PF00689">
    <property type="entry name" value="Cation_ATPase_C"/>
    <property type="match status" value="1"/>
</dbReference>
<dbReference type="GO" id="GO:0006883">
    <property type="term" value="P:intracellular sodium ion homeostasis"/>
    <property type="evidence" value="ECO:0007669"/>
    <property type="project" value="TreeGrafter"/>
</dbReference>
<dbReference type="Pfam" id="PF00690">
    <property type="entry name" value="Cation_ATPase_N"/>
    <property type="match status" value="1"/>
</dbReference>
<keyword evidence="6" id="KW-1278">Translocase</keyword>
<dbReference type="GO" id="GO:0005524">
    <property type="term" value="F:ATP binding"/>
    <property type="evidence" value="ECO:0007669"/>
    <property type="project" value="UniProtKB-KW"/>
</dbReference>
<evidence type="ECO:0000256" key="2">
    <source>
        <dbReference type="ARBA" id="ARBA00022475"/>
    </source>
</evidence>
<dbReference type="PRINTS" id="PR00121">
    <property type="entry name" value="NAKATPASE"/>
</dbReference>
<keyword evidence="8 10" id="KW-0472">Membrane</keyword>
<dbReference type="InterPro" id="IPR023299">
    <property type="entry name" value="ATPase_P-typ_cyto_dom_N"/>
</dbReference>
<keyword evidence="7 10" id="KW-1133">Transmembrane helix</keyword>
<dbReference type="InterPro" id="IPR001757">
    <property type="entry name" value="P_typ_ATPase"/>
</dbReference>
<dbReference type="Gene3D" id="3.40.50.1000">
    <property type="entry name" value="HAD superfamily/HAD-like"/>
    <property type="match status" value="1"/>
</dbReference>
<feature type="transmembrane region" description="Helical" evidence="10">
    <location>
        <begin position="194"/>
        <end position="214"/>
    </location>
</feature>
<evidence type="ECO:0000313" key="12">
    <source>
        <dbReference type="EMBL" id="KAK5091461.1"/>
    </source>
</evidence>
<dbReference type="GO" id="GO:0036376">
    <property type="term" value="P:sodium ion export across plasma membrane"/>
    <property type="evidence" value="ECO:0007669"/>
    <property type="project" value="TreeGrafter"/>
</dbReference>
<sequence length="1112" mass="122721">MDVKNDVEAAKPSFADSDSDLPAAITEKRRITYADDEIREVGLPLRHTKSSQSIRSLHSANGRRSIDPYVALPIQYRTLSYNIEDSQRQVEERKAKSAKDKTVDELIDVDWHILSESEICKKLLTDPAYGLSDYQIQSARSLYGKNVPSPPPSRLLQKIFWYMFGGFGTILLIGGILVFIAWKPLGEPNPAQANLALAIVLLVVFVIQALFNAWQDFSSSRVMKSITSMLPEECHVLRNGVNNTIQASELVPGDILSFKAGSKLSADVRFVELTSDAKFDRSVLTGESAPLAAVTEATDQNYLETRNVGFAGTHCTSGGGRGIVVSIGDKTVFGQIAQLSSREPTGRTPLQKEIIRFVIIIVSLMVTMNIIVIGVWAGYIRTAYPNYMPPTLLIVNIVSVAIAFVPEGLPIALTASLTITANIMRKNNILCKSLKTVETLGAVSVLLSDKTGTLTKNQMTVTEVLIGLTQKATDDVRRDHVEGQSMRESIDQLRVVAAINNAGDFDPTTMQLPVSQRKVIADATDAAILRFSETIVPVAESRRLWRKRFELPFNSKNKFALRVHSVNDVLVTRTTLSSDEKSKFDTITDLLMTIKGAPDVLLPRCTSYVGEDGEVHDLSDGVNATVASVKDEWSGQGKRVLLLARKILQRSSLVYDTADGEFEAEALRHASSDLVFVGLVGIVDPPRDEIPSVVSTLRRAGIRVCMVTGDFKLTAQAIARSCGIITVPDSQVHDIAALPRALTSSRENLSSSTQREAIVLSGPELITLNDVQWSILTTYTSIVFARTTPDQKLRIVKEFKRRDNNVVAMTGDGVNDAPSLKEADIGIAPGTASDIALEAADMVLMDSFSAIIEAVLYGRTVFDNLRKTIAYLLPAGSFSEFWPVMTSVIFGLPQILSSFLMIIICCFTDCAAAITLAFEKPEADVLLLPPRNIKKDRLVDGKLLLQSFGFIGMIECTASFAMSFWYLERKGVPFSALWFSYGDYSAVPNMTSDEITARLNTASSIYFVNLVVLQWFTLFALRTRRLSIFQHPPLFNRKTQNWYLFPAILFALVVIFIFCYIPDVQRVIASAEVPVEHWLLPMAFGLGVLCLDEVRKCGVRRWPRGVLARIAW</sequence>
<dbReference type="InterPro" id="IPR008250">
    <property type="entry name" value="ATPase_P-typ_transduc_dom_A_sf"/>
</dbReference>
<dbReference type="InterPro" id="IPR023214">
    <property type="entry name" value="HAD_sf"/>
</dbReference>
<keyword evidence="4" id="KW-0547">Nucleotide-binding</keyword>
<feature type="transmembrane region" description="Helical" evidence="10">
    <location>
        <begin position="869"/>
        <end position="892"/>
    </location>
</feature>
<dbReference type="InterPro" id="IPR044492">
    <property type="entry name" value="P_typ_ATPase_HD_dom"/>
</dbReference>
<dbReference type="SUPFAM" id="SSF81653">
    <property type="entry name" value="Calcium ATPase, transduction domain A"/>
    <property type="match status" value="1"/>
</dbReference>
<dbReference type="SFLD" id="SFLDG00002">
    <property type="entry name" value="C1.7:_P-type_atpase_like"/>
    <property type="match status" value="1"/>
</dbReference>
<feature type="transmembrane region" description="Helical" evidence="10">
    <location>
        <begin position="392"/>
        <end position="419"/>
    </location>
</feature>
<dbReference type="NCBIfam" id="TIGR01494">
    <property type="entry name" value="ATPase_P-type"/>
    <property type="match status" value="2"/>
</dbReference>
<reference evidence="12 13" key="1">
    <citation type="submission" date="2023-08" db="EMBL/GenBank/DDBJ databases">
        <title>Black Yeasts Isolated from many extreme environments.</title>
        <authorList>
            <person name="Coleine C."/>
            <person name="Stajich J.E."/>
            <person name="Selbmann L."/>
        </authorList>
    </citation>
    <scope>NUCLEOTIDE SEQUENCE [LARGE SCALE GENOMIC DNA]</scope>
    <source>
        <strain evidence="12 13">CCFEE 5910</strain>
    </source>
</reference>
<feature type="transmembrane region" description="Helical" evidence="10">
    <location>
        <begin position="898"/>
        <end position="918"/>
    </location>
</feature>